<name>A0A0E9XUG9_ANGAN</name>
<proteinExistence type="predicted"/>
<dbReference type="AlphaFoldDB" id="A0A0E9XUG9"/>
<organism evidence="1">
    <name type="scientific">Anguilla anguilla</name>
    <name type="common">European freshwater eel</name>
    <name type="synonym">Muraena anguilla</name>
    <dbReference type="NCBI Taxonomy" id="7936"/>
    <lineage>
        <taxon>Eukaryota</taxon>
        <taxon>Metazoa</taxon>
        <taxon>Chordata</taxon>
        <taxon>Craniata</taxon>
        <taxon>Vertebrata</taxon>
        <taxon>Euteleostomi</taxon>
        <taxon>Actinopterygii</taxon>
        <taxon>Neopterygii</taxon>
        <taxon>Teleostei</taxon>
        <taxon>Anguilliformes</taxon>
        <taxon>Anguillidae</taxon>
        <taxon>Anguilla</taxon>
    </lineage>
</organism>
<accession>A0A0E9XUG9</accession>
<dbReference type="EMBL" id="GBXM01002210">
    <property type="protein sequence ID" value="JAI06368.1"/>
    <property type="molecule type" value="Transcribed_RNA"/>
</dbReference>
<reference evidence="1" key="1">
    <citation type="submission" date="2014-11" db="EMBL/GenBank/DDBJ databases">
        <authorList>
            <person name="Amaro Gonzalez C."/>
        </authorList>
    </citation>
    <scope>NUCLEOTIDE SEQUENCE</scope>
</reference>
<sequence>MADCNNNPVLAVKRMSRLRLPGGCSCGPRFHCVGTGRYCSPCQYTPVHPTRFSLFLQER</sequence>
<protein>
    <submittedName>
        <fullName evidence="1">Uncharacterized protein</fullName>
    </submittedName>
</protein>
<reference evidence="1" key="2">
    <citation type="journal article" date="2015" name="Fish Shellfish Immunol.">
        <title>Early steps in the European eel (Anguilla anguilla)-Vibrio vulnificus interaction in the gills: Role of the RtxA13 toxin.</title>
        <authorList>
            <person name="Callol A."/>
            <person name="Pajuelo D."/>
            <person name="Ebbesson L."/>
            <person name="Teles M."/>
            <person name="MacKenzie S."/>
            <person name="Amaro C."/>
        </authorList>
    </citation>
    <scope>NUCLEOTIDE SEQUENCE</scope>
</reference>
<evidence type="ECO:0000313" key="1">
    <source>
        <dbReference type="EMBL" id="JAI06368.1"/>
    </source>
</evidence>